<keyword evidence="2" id="KW-1185">Reference proteome</keyword>
<protein>
    <submittedName>
        <fullName evidence="1">Uncharacterized protein</fullName>
    </submittedName>
</protein>
<name>A0ABD1SY72_9LAMI</name>
<organism evidence="1 2">
    <name type="scientific">Abeliophyllum distichum</name>
    <dbReference type="NCBI Taxonomy" id="126358"/>
    <lineage>
        <taxon>Eukaryota</taxon>
        <taxon>Viridiplantae</taxon>
        <taxon>Streptophyta</taxon>
        <taxon>Embryophyta</taxon>
        <taxon>Tracheophyta</taxon>
        <taxon>Spermatophyta</taxon>
        <taxon>Magnoliopsida</taxon>
        <taxon>eudicotyledons</taxon>
        <taxon>Gunneridae</taxon>
        <taxon>Pentapetalae</taxon>
        <taxon>asterids</taxon>
        <taxon>lamiids</taxon>
        <taxon>Lamiales</taxon>
        <taxon>Oleaceae</taxon>
        <taxon>Forsythieae</taxon>
        <taxon>Abeliophyllum</taxon>
    </lineage>
</organism>
<accession>A0ABD1SY72</accession>
<sequence length="103" mass="12006">MLLQKRFLENDEDPSMGLNMFRMAPLPLYILPLHRTPHEKHPISSLETPRMTILSLPCIRPRCAEWRGQLHALRRICSIQYWGIVPDDEEDENENDGGGLRDL</sequence>
<proteinExistence type="predicted"/>
<reference evidence="2" key="1">
    <citation type="submission" date="2024-07" db="EMBL/GenBank/DDBJ databases">
        <title>Two chromosome-level genome assemblies of Korean endemic species Abeliophyllum distichum and Forsythia ovata (Oleaceae).</title>
        <authorList>
            <person name="Jang H."/>
        </authorList>
    </citation>
    <scope>NUCLEOTIDE SEQUENCE [LARGE SCALE GENOMIC DNA]</scope>
</reference>
<gene>
    <name evidence="1" type="ORF">Adt_20952</name>
</gene>
<dbReference type="Proteomes" id="UP001604336">
    <property type="component" value="Unassembled WGS sequence"/>
</dbReference>
<evidence type="ECO:0000313" key="2">
    <source>
        <dbReference type="Proteomes" id="UP001604336"/>
    </source>
</evidence>
<comment type="caution">
    <text evidence="1">The sequence shown here is derived from an EMBL/GenBank/DDBJ whole genome shotgun (WGS) entry which is preliminary data.</text>
</comment>
<dbReference type="AlphaFoldDB" id="A0ABD1SY72"/>
<evidence type="ECO:0000313" key="1">
    <source>
        <dbReference type="EMBL" id="KAL2505331.1"/>
    </source>
</evidence>
<dbReference type="EMBL" id="JBFOLK010000006">
    <property type="protein sequence ID" value="KAL2505331.1"/>
    <property type="molecule type" value="Genomic_DNA"/>
</dbReference>